<proteinExistence type="predicted"/>
<comment type="caution">
    <text evidence="1">The sequence shown here is derived from an EMBL/GenBank/DDBJ whole genome shotgun (WGS) entry which is preliminary data.</text>
</comment>
<dbReference type="PATRIC" id="fig|104102.7.peg.953"/>
<evidence type="ECO:0000313" key="2">
    <source>
        <dbReference type="Proteomes" id="UP000029448"/>
    </source>
</evidence>
<dbReference type="AlphaFoldDB" id="A0A094YS55"/>
<protein>
    <submittedName>
        <fullName evidence="1">Uncharacterized protein</fullName>
    </submittedName>
</protein>
<sequence length="40" mass="4682">MIVASSFNEVDRPRMTHLTVTVALVPSPERTDHDIPYHWY</sequence>
<accession>A0A094YS55</accession>
<organism evidence="1 2">
    <name type="scientific">Acetobacter tropicalis</name>
    <dbReference type="NCBI Taxonomy" id="104102"/>
    <lineage>
        <taxon>Bacteria</taxon>
        <taxon>Pseudomonadati</taxon>
        <taxon>Pseudomonadota</taxon>
        <taxon>Alphaproteobacteria</taxon>
        <taxon>Acetobacterales</taxon>
        <taxon>Acetobacteraceae</taxon>
        <taxon>Acetobacter</taxon>
    </lineage>
</organism>
<evidence type="ECO:0000313" key="1">
    <source>
        <dbReference type="EMBL" id="KGB24880.1"/>
    </source>
</evidence>
<gene>
    <name evidence="1" type="ORF">AtDm6_0959</name>
</gene>
<dbReference type="Proteomes" id="UP000029448">
    <property type="component" value="Unassembled WGS sequence"/>
</dbReference>
<keyword evidence="2" id="KW-1185">Reference proteome</keyword>
<dbReference type="EMBL" id="JOKM01000025">
    <property type="protein sequence ID" value="KGB24880.1"/>
    <property type="molecule type" value="Genomic_DNA"/>
</dbReference>
<name>A0A094YS55_9PROT</name>
<reference evidence="1 2" key="1">
    <citation type="submission" date="2014-06" db="EMBL/GenBank/DDBJ databases">
        <title>Functional and comparative genomic analyses of the Drosophila gut microbiota identify candidate symbiosis factors.</title>
        <authorList>
            <person name="Newell P.D."/>
            <person name="Chaston J.M."/>
            <person name="Douglas A.E."/>
        </authorList>
    </citation>
    <scope>NUCLEOTIDE SEQUENCE [LARGE SCALE GENOMIC DNA]</scope>
    <source>
        <strain evidence="1 2">DmCS_006</strain>
    </source>
</reference>